<dbReference type="Proteomes" id="UP000789920">
    <property type="component" value="Unassembled WGS sequence"/>
</dbReference>
<name>A0ACA9RZK6_9GLOM</name>
<proteinExistence type="predicted"/>
<feature type="non-terminal residue" evidence="1">
    <location>
        <position position="1"/>
    </location>
</feature>
<organism evidence="1 2">
    <name type="scientific">Racocetra persica</name>
    <dbReference type="NCBI Taxonomy" id="160502"/>
    <lineage>
        <taxon>Eukaryota</taxon>
        <taxon>Fungi</taxon>
        <taxon>Fungi incertae sedis</taxon>
        <taxon>Mucoromycota</taxon>
        <taxon>Glomeromycotina</taxon>
        <taxon>Glomeromycetes</taxon>
        <taxon>Diversisporales</taxon>
        <taxon>Gigasporaceae</taxon>
        <taxon>Racocetra</taxon>
    </lineage>
</organism>
<protein>
    <submittedName>
        <fullName evidence="1">18009_t:CDS:1</fullName>
    </submittedName>
</protein>
<evidence type="ECO:0000313" key="2">
    <source>
        <dbReference type="Proteomes" id="UP000789920"/>
    </source>
</evidence>
<dbReference type="EMBL" id="CAJVQC010077409">
    <property type="protein sequence ID" value="CAG8815537.1"/>
    <property type="molecule type" value="Genomic_DNA"/>
</dbReference>
<evidence type="ECO:0000313" key="1">
    <source>
        <dbReference type="EMBL" id="CAG8815537.1"/>
    </source>
</evidence>
<accession>A0ACA9RZK6</accession>
<gene>
    <name evidence="1" type="ORF">RPERSI_LOCUS24246</name>
</gene>
<sequence>SVKAAKKQAWADLAYHEKEECGNNNLTKPKIAVYFSPNQGGNEHADLIYVNEIAKS</sequence>
<keyword evidence="2" id="KW-1185">Reference proteome</keyword>
<reference evidence="1" key="1">
    <citation type="submission" date="2021-06" db="EMBL/GenBank/DDBJ databases">
        <authorList>
            <person name="Kallberg Y."/>
            <person name="Tangrot J."/>
            <person name="Rosling A."/>
        </authorList>
    </citation>
    <scope>NUCLEOTIDE SEQUENCE</scope>
    <source>
        <strain evidence="1">MA461A</strain>
    </source>
</reference>
<comment type="caution">
    <text evidence="1">The sequence shown here is derived from an EMBL/GenBank/DDBJ whole genome shotgun (WGS) entry which is preliminary data.</text>
</comment>